<reference evidence="1 2" key="1">
    <citation type="journal article" date="2022" name="bioRxiv">
        <title>The genome of the oomycete Peronosclerospora sorghi, a cosmopolitan pathogen of maize and sorghum, is inflated with dispersed pseudogenes.</title>
        <authorList>
            <person name="Fletcher K."/>
            <person name="Martin F."/>
            <person name="Isakeit T."/>
            <person name="Cavanaugh K."/>
            <person name="Magill C."/>
            <person name="Michelmore R."/>
        </authorList>
    </citation>
    <scope>NUCLEOTIDE SEQUENCE [LARGE SCALE GENOMIC DNA]</scope>
    <source>
        <strain evidence="1">P6</strain>
    </source>
</reference>
<dbReference type="EMBL" id="CM047583">
    <property type="protein sequence ID" value="KAI9913076.1"/>
    <property type="molecule type" value="Genomic_DNA"/>
</dbReference>
<proteinExistence type="predicted"/>
<sequence length="186" mass="20871">MGLMTIMNRDAWANAREKLETSSGVNRASLHEPHVSAGILEQSLVLQEVQLIIAANGEASVNFEHAWGDGVAVLRYLNEMYSDSVKYPVVRATKQVKPCLLKWETSGEIHQLLKDAKRTYEKWTSSVVVACAETPVTRAVDKTYDIGAERSIKLEYEVKKRYGTEYSTTLQSVRQCTVVFGRSGVW</sequence>
<evidence type="ECO:0000313" key="1">
    <source>
        <dbReference type="EMBL" id="KAI9913076.1"/>
    </source>
</evidence>
<protein>
    <submittedName>
        <fullName evidence="1">Uncharacterized protein</fullName>
    </submittedName>
</protein>
<gene>
    <name evidence="1" type="ORF">PsorP6_005099</name>
</gene>
<dbReference type="Proteomes" id="UP001163321">
    <property type="component" value="Chromosome 4"/>
</dbReference>
<comment type="caution">
    <text evidence="1">The sequence shown here is derived from an EMBL/GenBank/DDBJ whole genome shotgun (WGS) entry which is preliminary data.</text>
</comment>
<organism evidence="1 2">
    <name type="scientific">Peronosclerospora sorghi</name>
    <dbReference type="NCBI Taxonomy" id="230839"/>
    <lineage>
        <taxon>Eukaryota</taxon>
        <taxon>Sar</taxon>
        <taxon>Stramenopiles</taxon>
        <taxon>Oomycota</taxon>
        <taxon>Peronosporomycetes</taxon>
        <taxon>Peronosporales</taxon>
        <taxon>Peronosporaceae</taxon>
        <taxon>Peronosclerospora</taxon>
    </lineage>
</organism>
<evidence type="ECO:0000313" key="2">
    <source>
        <dbReference type="Proteomes" id="UP001163321"/>
    </source>
</evidence>
<name>A0ACC0W428_9STRA</name>
<keyword evidence="2" id="KW-1185">Reference proteome</keyword>
<accession>A0ACC0W428</accession>